<name>A0A0L0DVR1_THETB</name>
<feature type="region of interest" description="Disordered" evidence="1">
    <location>
        <begin position="151"/>
        <end position="170"/>
    </location>
</feature>
<organism evidence="3 4">
    <name type="scientific">Thecamonas trahens ATCC 50062</name>
    <dbReference type="NCBI Taxonomy" id="461836"/>
    <lineage>
        <taxon>Eukaryota</taxon>
        <taxon>Apusozoa</taxon>
        <taxon>Apusomonadida</taxon>
        <taxon>Apusomonadidae</taxon>
        <taxon>Thecamonas</taxon>
    </lineage>
</organism>
<dbReference type="STRING" id="461836.A0A0L0DVR1"/>
<feature type="region of interest" description="Disordered" evidence="1">
    <location>
        <begin position="241"/>
        <end position="274"/>
    </location>
</feature>
<evidence type="ECO:0000313" key="4">
    <source>
        <dbReference type="Proteomes" id="UP000054408"/>
    </source>
</evidence>
<evidence type="ECO:0000313" key="3">
    <source>
        <dbReference type="EMBL" id="KNC56310.1"/>
    </source>
</evidence>
<dbReference type="AlphaFoldDB" id="A0A0L0DVR1"/>
<dbReference type="PROSITE" id="PS50030">
    <property type="entry name" value="UBA"/>
    <property type="match status" value="2"/>
</dbReference>
<accession>A0A0L0DVR1</accession>
<feature type="compositionally biased region" description="Low complexity" evidence="1">
    <location>
        <begin position="241"/>
        <end position="261"/>
    </location>
</feature>
<dbReference type="Pfam" id="PF00627">
    <property type="entry name" value="UBA"/>
    <property type="match status" value="1"/>
</dbReference>
<dbReference type="OrthoDB" id="336240at2759"/>
<dbReference type="GeneID" id="25561968"/>
<reference evidence="3 4" key="1">
    <citation type="submission" date="2010-05" db="EMBL/GenBank/DDBJ databases">
        <title>The Genome Sequence of Thecamonas trahens ATCC 50062.</title>
        <authorList>
            <consortium name="The Broad Institute Genome Sequencing Platform"/>
            <person name="Russ C."/>
            <person name="Cuomo C."/>
            <person name="Shea T."/>
            <person name="Young S.K."/>
            <person name="Zeng Q."/>
            <person name="Koehrsen M."/>
            <person name="Haas B."/>
            <person name="Borodovsky M."/>
            <person name="Guigo R."/>
            <person name="Alvarado L."/>
            <person name="Berlin A."/>
            <person name="Bochicchio J."/>
            <person name="Borenstein D."/>
            <person name="Chapman S."/>
            <person name="Chen Z."/>
            <person name="Freedman E."/>
            <person name="Gellesch M."/>
            <person name="Goldberg J."/>
            <person name="Griggs A."/>
            <person name="Gujja S."/>
            <person name="Heilman E."/>
            <person name="Heiman D."/>
            <person name="Hepburn T."/>
            <person name="Howarth C."/>
            <person name="Jen D."/>
            <person name="Larson L."/>
            <person name="Mehta T."/>
            <person name="Park D."/>
            <person name="Pearson M."/>
            <person name="Roberts A."/>
            <person name="Saif S."/>
            <person name="Shenoy N."/>
            <person name="Sisk P."/>
            <person name="Stolte C."/>
            <person name="Sykes S."/>
            <person name="Thomson T."/>
            <person name="Walk T."/>
            <person name="White J."/>
            <person name="Yandava C."/>
            <person name="Burger G."/>
            <person name="Gray M.W."/>
            <person name="Holland P.W.H."/>
            <person name="King N."/>
            <person name="Lang F.B.F."/>
            <person name="Roger A.J."/>
            <person name="Ruiz-Trillo I."/>
            <person name="Lander E."/>
            <person name="Nusbaum C."/>
        </authorList>
    </citation>
    <scope>NUCLEOTIDE SEQUENCE [LARGE SCALE GENOMIC DNA]</scope>
    <source>
        <strain evidence="3 4">ATCC 50062</strain>
    </source>
</reference>
<evidence type="ECO:0000259" key="2">
    <source>
        <dbReference type="PROSITE" id="PS50030"/>
    </source>
</evidence>
<dbReference type="Pfam" id="PF22562">
    <property type="entry name" value="UBA_7"/>
    <property type="match status" value="1"/>
</dbReference>
<dbReference type="Gene3D" id="1.10.260.100">
    <property type="match status" value="1"/>
</dbReference>
<dbReference type="InterPro" id="IPR015940">
    <property type="entry name" value="UBA"/>
</dbReference>
<dbReference type="Gene3D" id="1.10.8.10">
    <property type="entry name" value="DNA helicase RuvA subunit, C-terminal domain"/>
    <property type="match status" value="2"/>
</dbReference>
<dbReference type="SUPFAM" id="SSF46934">
    <property type="entry name" value="UBA-like"/>
    <property type="match status" value="2"/>
</dbReference>
<feature type="domain" description="UBA" evidence="2">
    <location>
        <begin position="176"/>
        <end position="210"/>
    </location>
</feature>
<dbReference type="InterPro" id="IPR009060">
    <property type="entry name" value="UBA-like_sf"/>
</dbReference>
<dbReference type="Proteomes" id="UP000054408">
    <property type="component" value="Unassembled WGS sequence"/>
</dbReference>
<dbReference type="RefSeq" id="XP_013760829.1">
    <property type="nucleotide sequence ID" value="XM_013905375.1"/>
</dbReference>
<evidence type="ECO:0000256" key="1">
    <source>
        <dbReference type="SAM" id="MobiDB-lite"/>
    </source>
</evidence>
<dbReference type="PANTHER" id="PTHR46738:SF1">
    <property type="entry name" value="UBIQUITIN-ASSOCIATED DOMAIN-CONTAINING PROTEIN 1"/>
    <property type="match status" value="1"/>
</dbReference>
<feature type="domain" description="UBA" evidence="2">
    <location>
        <begin position="275"/>
        <end position="315"/>
    </location>
</feature>
<sequence length="416" mass="42638">MHSPTPSPPATVTLAVADLSGRTVALALAPPATYATATAAAADALGVVEAMRLLPPPPHPMPSGHTDELVPDVFVGPGAPPLLAVMARPPVDPPPPEPGLPPSMDEVMRVTSAAIDDDDASLDRAHNVCASVRELVSSLLGIPVDALDADEASQDVHASSTPQPARVPPPVAAGPLAALTDMGFPEAHARKALMLAGDSVARAMEWLLLHEGDPSLDAPLSEEELQRVGVLAPSAAADASATGAIAAPPPSSAGDAAGEPSVSEHTESLDADPFQPNADILASIRDMGFPDDDIIAALRATDNHEEATVAWLLGDFDTADALVAARRPGANEGAPSDGSLGVDDVTPSIDTQSPIVQAIVNNPTIQAGLRKPHVLQAFHMLLTDPSSAVQLINDPEVGPILLRIHTIISNLAARTH</sequence>
<dbReference type="EMBL" id="GL349441">
    <property type="protein sequence ID" value="KNC56310.1"/>
    <property type="molecule type" value="Genomic_DNA"/>
</dbReference>
<dbReference type="GO" id="GO:0000151">
    <property type="term" value="C:ubiquitin ligase complex"/>
    <property type="evidence" value="ECO:0007669"/>
    <property type="project" value="TreeGrafter"/>
</dbReference>
<dbReference type="eggNOG" id="ENOG502QQQ6">
    <property type="taxonomic scope" value="Eukaryota"/>
</dbReference>
<dbReference type="InterPro" id="IPR052476">
    <property type="entry name" value="UBAC1"/>
</dbReference>
<proteinExistence type="predicted"/>
<keyword evidence="4" id="KW-1185">Reference proteome</keyword>
<dbReference type="OMA" id="NSAIEWI"/>
<protein>
    <submittedName>
        <fullName evidence="3">Ubiquitin-associated domain-containing protein 1</fullName>
    </submittedName>
</protein>
<gene>
    <name evidence="3" type="ORF">AMSG_02280</name>
</gene>
<dbReference type="PANTHER" id="PTHR46738">
    <property type="entry name" value="UBIQUITIN-ASSOCIATED DOMAIN-CONTAINING PROTEIN 1"/>
    <property type="match status" value="1"/>
</dbReference>
<dbReference type="SMART" id="SM00165">
    <property type="entry name" value="UBA"/>
    <property type="match status" value="2"/>
</dbReference>